<keyword evidence="3" id="KW-1185">Reference proteome</keyword>
<protein>
    <recommendedName>
        <fullName evidence="4">Integral membrane protein</fullName>
    </recommendedName>
</protein>
<evidence type="ECO:0000256" key="1">
    <source>
        <dbReference type="SAM" id="Phobius"/>
    </source>
</evidence>
<keyword evidence="1" id="KW-0812">Transmembrane</keyword>
<name>A0A6A5ZEK8_9PLEO</name>
<feature type="transmembrane region" description="Helical" evidence="1">
    <location>
        <begin position="148"/>
        <end position="171"/>
    </location>
</feature>
<feature type="transmembrane region" description="Helical" evidence="1">
    <location>
        <begin position="216"/>
        <end position="237"/>
    </location>
</feature>
<evidence type="ECO:0000313" key="2">
    <source>
        <dbReference type="EMBL" id="KAF2117167.1"/>
    </source>
</evidence>
<feature type="transmembrane region" description="Helical" evidence="1">
    <location>
        <begin position="323"/>
        <end position="341"/>
    </location>
</feature>
<organism evidence="2 3">
    <name type="scientific">Lophiotrema nucula</name>
    <dbReference type="NCBI Taxonomy" id="690887"/>
    <lineage>
        <taxon>Eukaryota</taxon>
        <taxon>Fungi</taxon>
        <taxon>Dikarya</taxon>
        <taxon>Ascomycota</taxon>
        <taxon>Pezizomycotina</taxon>
        <taxon>Dothideomycetes</taxon>
        <taxon>Pleosporomycetidae</taxon>
        <taxon>Pleosporales</taxon>
        <taxon>Lophiotremataceae</taxon>
        <taxon>Lophiotrema</taxon>
    </lineage>
</organism>
<feature type="transmembrane region" description="Helical" evidence="1">
    <location>
        <begin position="107"/>
        <end position="128"/>
    </location>
</feature>
<sequence length="346" mass="38574">MNASATIRANYVRASRMNFQPVQFGNAPSVPKIQARPVQEDRLKNFKPVNHLEHRAACEKERASPAPPPDIEKGPIEVQSFFIFDEERPRIRDQAKKMFKVFPYRDPIFLVAVIFAVGSLDLVVNAFFDLLPRTDPSTAFEGEEEVAIPTTVLIGSILFFLAGILDTFAALSAERGSLELNKTTGTTEFRPAMLGSIDWSWIPSWTKFWDLTINNLAFQAGLMVLFGGVIFMFGGITDFPGIVSEESPIFSSIVFGPQVIHGAIFFLANVLLAVAEQDKWYKPKIMDAEWQGAFLNAIGGFGFMVAGLLLFQRKEESVESGIAAMFGSWAFLLGSLIRWFGVMEFY</sequence>
<evidence type="ECO:0008006" key="4">
    <source>
        <dbReference type="Google" id="ProtNLM"/>
    </source>
</evidence>
<keyword evidence="1" id="KW-1133">Transmembrane helix</keyword>
<proteinExistence type="predicted"/>
<feature type="transmembrane region" description="Helical" evidence="1">
    <location>
        <begin position="293"/>
        <end position="311"/>
    </location>
</feature>
<dbReference type="OrthoDB" id="2603at2759"/>
<accession>A0A6A5ZEK8</accession>
<dbReference type="AlphaFoldDB" id="A0A6A5ZEK8"/>
<keyword evidence="1" id="KW-0472">Membrane</keyword>
<feature type="transmembrane region" description="Helical" evidence="1">
    <location>
        <begin position="249"/>
        <end position="272"/>
    </location>
</feature>
<gene>
    <name evidence="2" type="ORF">BDV96DRAFT_685838</name>
</gene>
<evidence type="ECO:0000313" key="3">
    <source>
        <dbReference type="Proteomes" id="UP000799770"/>
    </source>
</evidence>
<dbReference type="EMBL" id="ML977319">
    <property type="protein sequence ID" value="KAF2117167.1"/>
    <property type="molecule type" value="Genomic_DNA"/>
</dbReference>
<reference evidence="2" key="1">
    <citation type="journal article" date="2020" name="Stud. Mycol.">
        <title>101 Dothideomycetes genomes: a test case for predicting lifestyles and emergence of pathogens.</title>
        <authorList>
            <person name="Haridas S."/>
            <person name="Albert R."/>
            <person name="Binder M."/>
            <person name="Bloem J."/>
            <person name="Labutti K."/>
            <person name="Salamov A."/>
            <person name="Andreopoulos B."/>
            <person name="Baker S."/>
            <person name="Barry K."/>
            <person name="Bills G."/>
            <person name="Bluhm B."/>
            <person name="Cannon C."/>
            <person name="Castanera R."/>
            <person name="Culley D."/>
            <person name="Daum C."/>
            <person name="Ezra D."/>
            <person name="Gonzalez J."/>
            <person name="Henrissat B."/>
            <person name="Kuo A."/>
            <person name="Liang C."/>
            <person name="Lipzen A."/>
            <person name="Lutzoni F."/>
            <person name="Magnuson J."/>
            <person name="Mondo S."/>
            <person name="Nolan M."/>
            <person name="Ohm R."/>
            <person name="Pangilinan J."/>
            <person name="Park H.-J."/>
            <person name="Ramirez L."/>
            <person name="Alfaro M."/>
            <person name="Sun H."/>
            <person name="Tritt A."/>
            <person name="Yoshinaga Y."/>
            <person name="Zwiers L.-H."/>
            <person name="Turgeon B."/>
            <person name="Goodwin S."/>
            <person name="Spatafora J."/>
            <person name="Crous P."/>
            <person name="Grigoriev I."/>
        </authorList>
    </citation>
    <scope>NUCLEOTIDE SEQUENCE</scope>
    <source>
        <strain evidence="2">CBS 627.86</strain>
    </source>
</reference>
<dbReference type="Proteomes" id="UP000799770">
    <property type="component" value="Unassembled WGS sequence"/>
</dbReference>